<feature type="signal peptide" evidence="1">
    <location>
        <begin position="1"/>
        <end position="18"/>
    </location>
</feature>
<organism evidence="2 3">
    <name type="scientific">[Torrubiella] hemipterigena</name>
    <dbReference type="NCBI Taxonomy" id="1531966"/>
    <lineage>
        <taxon>Eukaryota</taxon>
        <taxon>Fungi</taxon>
        <taxon>Dikarya</taxon>
        <taxon>Ascomycota</taxon>
        <taxon>Pezizomycotina</taxon>
        <taxon>Sordariomycetes</taxon>
        <taxon>Hypocreomycetidae</taxon>
        <taxon>Hypocreales</taxon>
        <taxon>Clavicipitaceae</taxon>
        <taxon>Clavicipitaceae incertae sedis</taxon>
        <taxon>'Torrubiella' clade</taxon>
    </lineage>
</organism>
<accession>A0A0A1SY22</accession>
<keyword evidence="1" id="KW-0732">Signal</keyword>
<protein>
    <recommendedName>
        <fullName evidence="4">Small secreted protein</fullName>
    </recommendedName>
</protein>
<proteinExistence type="predicted"/>
<evidence type="ECO:0000313" key="3">
    <source>
        <dbReference type="Proteomes" id="UP000039046"/>
    </source>
</evidence>
<dbReference type="EMBL" id="CDHN01000002">
    <property type="protein sequence ID" value="CEJ83821.1"/>
    <property type="molecule type" value="Genomic_DNA"/>
</dbReference>
<evidence type="ECO:0008006" key="4">
    <source>
        <dbReference type="Google" id="ProtNLM"/>
    </source>
</evidence>
<dbReference type="Proteomes" id="UP000039046">
    <property type="component" value="Unassembled WGS sequence"/>
</dbReference>
<dbReference type="HOGENOM" id="CLU_117282_0_0_1"/>
<reference evidence="2 3" key="1">
    <citation type="journal article" date="2015" name="Genome Announc.">
        <title>Draft Genome Sequence and Gene Annotation of the Entomopathogenic Fungus Verticillium hemipterigenum.</title>
        <authorList>
            <person name="Horn F."/>
            <person name="Habel A."/>
            <person name="Scharf D.H."/>
            <person name="Dworschak J."/>
            <person name="Brakhage A.A."/>
            <person name="Guthke R."/>
            <person name="Hertweck C."/>
            <person name="Linde J."/>
        </authorList>
    </citation>
    <scope>NUCLEOTIDE SEQUENCE [LARGE SCALE GENOMIC DNA]</scope>
</reference>
<evidence type="ECO:0000313" key="2">
    <source>
        <dbReference type="EMBL" id="CEJ83821.1"/>
    </source>
</evidence>
<name>A0A0A1SY22_9HYPO</name>
<dbReference type="AlphaFoldDB" id="A0A0A1SY22"/>
<feature type="chain" id="PRO_5001979282" description="Small secreted protein" evidence="1">
    <location>
        <begin position="19"/>
        <end position="136"/>
    </location>
</feature>
<evidence type="ECO:0000256" key="1">
    <source>
        <dbReference type="SAM" id="SignalP"/>
    </source>
</evidence>
<sequence length="136" mass="14550">MQFTKTIVAAILATAVSAAPTAEPDWTIKGLKRACDGTKSCTWNFTVDTTKEKTDCKYVVFSSGSTPADQANGGPSTCGPYTVTSGWSGQFGPDNGFTTFAVKNDAKKLISYPAYTDKEVKDGKTVADKSFKVYTF</sequence>
<gene>
    <name evidence="2" type="ORF">VHEMI03270</name>
</gene>
<keyword evidence="3" id="KW-1185">Reference proteome</keyword>
<dbReference type="OrthoDB" id="5352317at2759"/>